<evidence type="ECO:0000256" key="1">
    <source>
        <dbReference type="SAM" id="Phobius"/>
    </source>
</evidence>
<gene>
    <name evidence="2" type="ORF">I6N95_08620</name>
</gene>
<dbReference type="Proteomes" id="UP000674938">
    <property type="component" value="Unassembled WGS sequence"/>
</dbReference>
<organism evidence="2 3">
    <name type="scientific">Vagococcus allomyrinae</name>
    <dbReference type="NCBI Taxonomy" id="2794353"/>
    <lineage>
        <taxon>Bacteria</taxon>
        <taxon>Bacillati</taxon>
        <taxon>Bacillota</taxon>
        <taxon>Bacilli</taxon>
        <taxon>Lactobacillales</taxon>
        <taxon>Enterococcaceae</taxon>
        <taxon>Vagococcus</taxon>
    </lineage>
</organism>
<comment type="caution">
    <text evidence="2">The sequence shown here is derived from an EMBL/GenBank/DDBJ whole genome shotgun (WGS) entry which is preliminary data.</text>
</comment>
<reference evidence="2" key="1">
    <citation type="submission" date="2020-12" db="EMBL/GenBank/DDBJ databases">
        <title>Vagococcus allomyrinae sp. nov. and Enterococcus lavae sp. nov., isolated from the larvae of Allomyrina dichotoma.</title>
        <authorList>
            <person name="Lee S.D."/>
        </authorList>
    </citation>
    <scope>NUCLEOTIDE SEQUENCE</scope>
    <source>
        <strain evidence="2">BWB3-3</strain>
    </source>
</reference>
<evidence type="ECO:0000313" key="3">
    <source>
        <dbReference type="Proteomes" id="UP000674938"/>
    </source>
</evidence>
<dbReference type="AlphaFoldDB" id="A0A940P9S3"/>
<proteinExistence type="predicted"/>
<feature type="transmembrane region" description="Helical" evidence="1">
    <location>
        <begin position="20"/>
        <end position="41"/>
    </location>
</feature>
<protein>
    <submittedName>
        <fullName evidence="2">Holin-like toxin</fullName>
    </submittedName>
</protein>
<evidence type="ECO:0000313" key="2">
    <source>
        <dbReference type="EMBL" id="MBP1041064.1"/>
    </source>
</evidence>
<dbReference type="Pfam" id="PF16935">
    <property type="entry name" value="Hol_Tox"/>
    <property type="match status" value="1"/>
</dbReference>
<accession>A0A940P9S3</accession>
<keyword evidence="3" id="KW-1185">Reference proteome</keyword>
<name>A0A940P9S3_9ENTE</name>
<sequence>MRISTKSRKGAPILSVYETIQVVLSGGMFIIALVTLIVKILNSDKKN</sequence>
<keyword evidence="1" id="KW-1133">Transmembrane helix</keyword>
<keyword evidence="1" id="KW-0812">Transmembrane</keyword>
<keyword evidence="1" id="KW-0472">Membrane</keyword>
<dbReference type="EMBL" id="JAEEGA010000005">
    <property type="protein sequence ID" value="MBP1041064.1"/>
    <property type="molecule type" value="Genomic_DNA"/>
</dbReference>
<dbReference type="InterPro" id="IPR031616">
    <property type="entry name" value="BsrE-like"/>
</dbReference>